<protein>
    <submittedName>
        <fullName evidence="1">Allose kinase</fullName>
    </submittedName>
</protein>
<dbReference type="GeneID" id="66563173"/>
<keyword evidence="1" id="KW-0808">Transferase</keyword>
<dbReference type="Proteomes" id="UP000231901">
    <property type="component" value="Chromosome"/>
</dbReference>
<evidence type="ECO:0000313" key="1">
    <source>
        <dbReference type="EMBL" id="ATZ92910.1"/>
    </source>
</evidence>
<keyword evidence="1" id="KW-0418">Kinase</keyword>
<dbReference type="AlphaFoldDB" id="A0A2K8QJK3"/>
<dbReference type="EMBL" id="CP025003">
    <property type="protein sequence ID" value="ATZ92910.1"/>
    <property type="molecule type" value="Genomic_DNA"/>
</dbReference>
<dbReference type="Gene3D" id="3.30.420.40">
    <property type="match status" value="2"/>
</dbReference>
<dbReference type="PANTHER" id="PTHR18964">
    <property type="entry name" value="ROK (REPRESSOR, ORF, KINASE) FAMILY"/>
    <property type="match status" value="1"/>
</dbReference>
<dbReference type="InterPro" id="IPR000600">
    <property type="entry name" value="ROK"/>
</dbReference>
<dbReference type="Pfam" id="PF00480">
    <property type="entry name" value="ROK"/>
    <property type="match status" value="1"/>
</dbReference>
<name>A0A2K8QJK3_9GAMM</name>
<proteinExistence type="predicted"/>
<reference evidence="2" key="1">
    <citation type="journal article" date="2018" name="Genome Announc.">
        <title>Complete genome sequence of a Dickeya fangzhongdai type strain causing bleeding canker of pear tree trunks.</title>
        <authorList>
            <person name="Zhao Y."/>
            <person name="Tian Y."/>
            <person name="Li X."/>
            <person name="Hu B."/>
        </authorList>
    </citation>
    <scope>NUCLEOTIDE SEQUENCE [LARGE SCALE GENOMIC DNA]</scope>
    <source>
        <strain evidence="2">DSM 101947</strain>
    </source>
</reference>
<dbReference type="KEGG" id="dfn:CVE23_02300"/>
<accession>A0A2K8QJK3</accession>
<dbReference type="PANTHER" id="PTHR18964:SF174">
    <property type="entry name" value="D-ALLOSE KINASE-RELATED"/>
    <property type="match status" value="1"/>
</dbReference>
<evidence type="ECO:0000313" key="2">
    <source>
        <dbReference type="Proteomes" id="UP000231901"/>
    </source>
</evidence>
<dbReference type="InterPro" id="IPR043129">
    <property type="entry name" value="ATPase_NBD"/>
</dbReference>
<keyword evidence="2" id="KW-1185">Reference proteome</keyword>
<dbReference type="SUPFAM" id="SSF53067">
    <property type="entry name" value="Actin-like ATPase domain"/>
    <property type="match status" value="1"/>
</dbReference>
<dbReference type="NCBIfam" id="NF007251">
    <property type="entry name" value="PRK09698.1"/>
    <property type="match status" value="1"/>
</dbReference>
<gene>
    <name evidence="1" type="ORF">CVE23_02300</name>
</gene>
<dbReference type="CDD" id="cd24070">
    <property type="entry name" value="ASKHA_NBD_ROK_AlsK"/>
    <property type="match status" value="1"/>
</dbReference>
<sequence length="298" mass="32239">MMTGWLGVDIGGTSTRLLVMDAQRRWSGFHKVPTASWARQPDALGALAGVLRPALAAAECAIGGVMLGLPGILSHDRQQVVSLPFIPALDDQPVARQLAERVGVPVAMDKDVNHLMLWDLLQLERLPQHAVGVYLGTGMGNSLWLNGQFYHGRHGGSGELGHIPWPDNPLACPCGNEGCVETIASGHWLSQWAQAHCPELPLSALFSAQRDHPDLRAFIDRLAKTIAAEMNILDPEYLILGGGVLAMADFPLEQLQSLLVRHLRPPVTRRGLKLVVSAATDHTGCRGACLAAERYFGR</sequence>
<organism evidence="1 2">
    <name type="scientific">Dickeya fangzhongdai</name>
    <dbReference type="NCBI Taxonomy" id="1778540"/>
    <lineage>
        <taxon>Bacteria</taxon>
        <taxon>Pseudomonadati</taxon>
        <taxon>Pseudomonadota</taxon>
        <taxon>Gammaproteobacteria</taxon>
        <taxon>Enterobacterales</taxon>
        <taxon>Pectobacteriaceae</taxon>
        <taxon>Dickeya</taxon>
    </lineage>
</organism>
<dbReference type="RefSeq" id="WP_100848786.1">
    <property type="nucleotide sequence ID" value="NZ_BMJF01000023.1"/>
</dbReference>
<dbReference type="GO" id="GO:0004396">
    <property type="term" value="F:hexokinase activity"/>
    <property type="evidence" value="ECO:0007669"/>
    <property type="project" value="TreeGrafter"/>
</dbReference>